<dbReference type="SUPFAM" id="SSF54909">
    <property type="entry name" value="Dimeric alpha+beta barrel"/>
    <property type="match status" value="1"/>
</dbReference>
<organism evidence="2 3">
    <name type="scientific">Kribbella orskensis</name>
    <dbReference type="NCBI Taxonomy" id="2512216"/>
    <lineage>
        <taxon>Bacteria</taxon>
        <taxon>Bacillati</taxon>
        <taxon>Actinomycetota</taxon>
        <taxon>Actinomycetes</taxon>
        <taxon>Propionibacteriales</taxon>
        <taxon>Kribbellaceae</taxon>
        <taxon>Kribbella</taxon>
    </lineage>
</organism>
<accession>A0ABY2BC04</accession>
<dbReference type="Gene3D" id="3.30.70.1060">
    <property type="entry name" value="Dimeric alpha+beta barrel"/>
    <property type="match status" value="1"/>
</dbReference>
<sequence>MLASGAIWRIVGEYANVSTFDVDNNDELHDLLAGLPLFPYLDIQSPRWRPTPHRFVVDALLGARFRDPTPCCRIMVALPTDTPGRASAAGSP</sequence>
<evidence type="ECO:0000313" key="3">
    <source>
        <dbReference type="Proteomes" id="UP000295818"/>
    </source>
</evidence>
<name>A0ABY2BC04_9ACTN</name>
<evidence type="ECO:0000313" key="2">
    <source>
        <dbReference type="EMBL" id="TCO12970.1"/>
    </source>
</evidence>
<protein>
    <submittedName>
        <fullName evidence="2">Muconolactone delta-isomerase</fullName>
    </submittedName>
</protein>
<feature type="domain" description="Muconolactone isomerase" evidence="1">
    <location>
        <begin position="7"/>
        <end position="44"/>
    </location>
</feature>
<dbReference type="InterPro" id="IPR026029">
    <property type="entry name" value="MLI_dom"/>
</dbReference>
<dbReference type="EMBL" id="SLWM01000024">
    <property type="protein sequence ID" value="TCO12970.1"/>
    <property type="molecule type" value="Genomic_DNA"/>
</dbReference>
<proteinExistence type="predicted"/>
<evidence type="ECO:0000259" key="1">
    <source>
        <dbReference type="Pfam" id="PF02426"/>
    </source>
</evidence>
<comment type="caution">
    <text evidence="2">The sequence shown here is derived from an EMBL/GenBank/DDBJ whole genome shotgun (WGS) entry which is preliminary data.</text>
</comment>
<keyword evidence="3" id="KW-1185">Reference proteome</keyword>
<dbReference type="Pfam" id="PF02426">
    <property type="entry name" value="MIase"/>
    <property type="match status" value="1"/>
</dbReference>
<reference evidence="2 3" key="1">
    <citation type="journal article" date="2015" name="Stand. Genomic Sci.">
        <title>Genomic Encyclopedia of Bacterial and Archaeal Type Strains, Phase III: the genomes of soil and plant-associated and newly described type strains.</title>
        <authorList>
            <person name="Whitman W.B."/>
            <person name="Woyke T."/>
            <person name="Klenk H.P."/>
            <person name="Zhou Y."/>
            <person name="Lilburn T.G."/>
            <person name="Beck B.J."/>
            <person name="De Vos P."/>
            <person name="Vandamme P."/>
            <person name="Eisen J.A."/>
            <person name="Garrity G."/>
            <person name="Hugenholtz P."/>
            <person name="Kyrpides N.C."/>
        </authorList>
    </citation>
    <scope>NUCLEOTIDE SEQUENCE [LARGE SCALE GENOMIC DNA]</scope>
    <source>
        <strain evidence="2 3">VKM Ac-2538</strain>
    </source>
</reference>
<gene>
    <name evidence="2" type="ORF">EV644_12494</name>
</gene>
<dbReference type="InterPro" id="IPR011008">
    <property type="entry name" value="Dimeric_a/b-barrel"/>
</dbReference>
<dbReference type="Proteomes" id="UP000295818">
    <property type="component" value="Unassembled WGS sequence"/>
</dbReference>